<accession>A0AAV2S9J0</accession>
<evidence type="ECO:0000313" key="3">
    <source>
        <dbReference type="Proteomes" id="UP001497623"/>
    </source>
</evidence>
<feature type="non-terminal residue" evidence="2">
    <location>
        <position position="662"/>
    </location>
</feature>
<feature type="compositionally biased region" description="Basic residues" evidence="1">
    <location>
        <begin position="542"/>
        <end position="565"/>
    </location>
</feature>
<feature type="region of interest" description="Disordered" evidence="1">
    <location>
        <begin position="538"/>
        <end position="586"/>
    </location>
</feature>
<dbReference type="Proteomes" id="UP001497623">
    <property type="component" value="Unassembled WGS sequence"/>
</dbReference>
<feature type="compositionally biased region" description="Low complexity" evidence="1">
    <location>
        <begin position="568"/>
        <end position="586"/>
    </location>
</feature>
<comment type="caution">
    <text evidence="2">The sequence shown here is derived from an EMBL/GenBank/DDBJ whole genome shotgun (WGS) entry which is preliminary data.</text>
</comment>
<feature type="compositionally biased region" description="Basic and acidic residues" evidence="1">
    <location>
        <begin position="75"/>
        <end position="89"/>
    </location>
</feature>
<evidence type="ECO:0000256" key="1">
    <source>
        <dbReference type="SAM" id="MobiDB-lite"/>
    </source>
</evidence>
<dbReference type="EMBL" id="CAXKWB010055167">
    <property type="protein sequence ID" value="CAL4176695.1"/>
    <property type="molecule type" value="Genomic_DNA"/>
</dbReference>
<proteinExistence type="predicted"/>
<feature type="region of interest" description="Disordered" evidence="1">
    <location>
        <begin position="1"/>
        <end position="43"/>
    </location>
</feature>
<name>A0AAV2S9J0_MEGNR</name>
<feature type="region of interest" description="Disordered" evidence="1">
    <location>
        <begin position="67"/>
        <end position="94"/>
    </location>
</feature>
<sequence>MESPEDDLSNSGGRTRRPRVTATNSKNKTEEKRPKKRKAEISVEVLYKQENYKEVCPTALETIFESPTNSKRRVSGRETRKRESSKGNENESFGPQKVKRFCQFGCYYYPTKQKSSMRKSRARKIEKKGIKIPKGGVITNEDLQAALANLSDEENDLNVNNSFHNSTRNTTLDTSDIFDFKTPTKQGGYKKYQKDESTSIFYSGNIIKPDETSDALMDDTLKNMMMNMDLDEIRDIKLPFTEEVNEFENDDVALKIPAFFDFDTTLGFESKGNKSRRRSGRVTDIRNSGIFMPIGTEVSKDDCESDRNKISEHSIIPDNTQILKDSEIQDNVLEGRICRRGRASNASLNFSSFFEEKSPAVLVNKGKKSRRRSGRVEVIRNNDSFLQMAKDEDNQSEQVTKEAIHNEAMSIKDSIKNIQNKDESISIETASEDVNMVSNLNKPENGICRGRRSNASCQYSGFFEEISPIVSTKKVKKSRRLLDEIQAEEDKISSKSDVHTGPVILISTIDNELQKSLNGTKDITSDVNSADFELINNQTKESKKKKCQPAKRGRRRVSGIKRSLYRKIPNSSPLSPNSSNSNSIDTSIQNNTVLESFNEVITSPSALMAELTIKSPDSFTSRGCRRSTRSSMGNTGNNFVGNLVKKAESKNLLKVKQDKTHE</sequence>
<dbReference type="AlphaFoldDB" id="A0AAV2S9J0"/>
<reference evidence="2 3" key="1">
    <citation type="submission" date="2024-05" db="EMBL/GenBank/DDBJ databases">
        <authorList>
            <person name="Wallberg A."/>
        </authorList>
    </citation>
    <scope>NUCLEOTIDE SEQUENCE [LARGE SCALE GENOMIC DNA]</scope>
</reference>
<evidence type="ECO:0000313" key="2">
    <source>
        <dbReference type="EMBL" id="CAL4176695.1"/>
    </source>
</evidence>
<protein>
    <submittedName>
        <fullName evidence="2">Uncharacterized protein</fullName>
    </submittedName>
</protein>
<keyword evidence="3" id="KW-1185">Reference proteome</keyword>
<organism evidence="2 3">
    <name type="scientific">Meganyctiphanes norvegica</name>
    <name type="common">Northern krill</name>
    <name type="synonym">Thysanopoda norvegica</name>
    <dbReference type="NCBI Taxonomy" id="48144"/>
    <lineage>
        <taxon>Eukaryota</taxon>
        <taxon>Metazoa</taxon>
        <taxon>Ecdysozoa</taxon>
        <taxon>Arthropoda</taxon>
        <taxon>Crustacea</taxon>
        <taxon>Multicrustacea</taxon>
        <taxon>Malacostraca</taxon>
        <taxon>Eumalacostraca</taxon>
        <taxon>Eucarida</taxon>
        <taxon>Euphausiacea</taxon>
        <taxon>Euphausiidae</taxon>
        <taxon>Meganyctiphanes</taxon>
    </lineage>
</organism>
<gene>
    <name evidence="2" type="ORF">MNOR_LOCUS34824</name>
</gene>
<feature type="region of interest" description="Disordered" evidence="1">
    <location>
        <begin position="617"/>
        <end position="640"/>
    </location>
</feature>